<evidence type="ECO:0000256" key="3">
    <source>
        <dbReference type="ARBA" id="ARBA00023163"/>
    </source>
</evidence>
<keyword evidence="2" id="KW-0238">DNA-binding</keyword>
<comment type="caution">
    <text evidence="5">The sequence shown here is derived from an EMBL/GenBank/DDBJ whole genome shotgun (WGS) entry which is preliminary data.</text>
</comment>
<feature type="domain" description="HTH marR-type" evidence="4">
    <location>
        <begin position="1"/>
        <end position="156"/>
    </location>
</feature>
<dbReference type="PROSITE" id="PS01117">
    <property type="entry name" value="HTH_MARR_1"/>
    <property type="match status" value="1"/>
</dbReference>
<keyword evidence="3" id="KW-0804">Transcription</keyword>
<name>A0A7M4DNQ2_9MICO</name>
<evidence type="ECO:0000313" key="6">
    <source>
        <dbReference type="Proteomes" id="UP000419743"/>
    </source>
</evidence>
<dbReference type="PROSITE" id="PS50995">
    <property type="entry name" value="HTH_MARR_2"/>
    <property type="match status" value="1"/>
</dbReference>
<evidence type="ECO:0000256" key="2">
    <source>
        <dbReference type="ARBA" id="ARBA00023125"/>
    </source>
</evidence>
<dbReference type="PANTHER" id="PTHR35790:SF4">
    <property type="entry name" value="HTH-TYPE TRANSCRIPTIONAL REGULATOR PCHR"/>
    <property type="match status" value="1"/>
</dbReference>
<accession>A0A7M4DNQ2</accession>
<keyword evidence="1" id="KW-0805">Transcription regulation</keyword>
<dbReference type="Proteomes" id="UP000419743">
    <property type="component" value="Unassembled WGS sequence"/>
</dbReference>
<evidence type="ECO:0000313" key="5">
    <source>
        <dbReference type="EMBL" id="VZO39083.1"/>
    </source>
</evidence>
<protein>
    <recommendedName>
        <fullName evidence="4">HTH marR-type domain-containing protein</fullName>
    </recommendedName>
</protein>
<dbReference type="GO" id="GO:0003700">
    <property type="term" value="F:DNA-binding transcription factor activity"/>
    <property type="evidence" value="ECO:0007669"/>
    <property type="project" value="InterPro"/>
</dbReference>
<dbReference type="SMART" id="SM00347">
    <property type="entry name" value="HTH_MARR"/>
    <property type="match status" value="1"/>
</dbReference>
<keyword evidence="6" id="KW-1185">Reference proteome</keyword>
<evidence type="ECO:0000259" key="4">
    <source>
        <dbReference type="PROSITE" id="PS50995"/>
    </source>
</evidence>
<dbReference type="PANTHER" id="PTHR35790">
    <property type="entry name" value="HTH-TYPE TRANSCRIPTIONAL REGULATOR PCHR"/>
    <property type="match status" value="1"/>
</dbReference>
<dbReference type="SUPFAM" id="SSF46785">
    <property type="entry name" value="Winged helix' DNA-binding domain"/>
    <property type="match status" value="1"/>
</dbReference>
<organism evidence="5 6">
    <name type="scientific">Occultella aeris</name>
    <dbReference type="NCBI Taxonomy" id="2761496"/>
    <lineage>
        <taxon>Bacteria</taxon>
        <taxon>Bacillati</taxon>
        <taxon>Actinomycetota</taxon>
        <taxon>Actinomycetes</taxon>
        <taxon>Micrococcales</taxon>
        <taxon>Ruaniaceae</taxon>
        <taxon>Occultella</taxon>
    </lineage>
</organism>
<dbReference type="InterPro" id="IPR000835">
    <property type="entry name" value="HTH_MarR-typ"/>
</dbReference>
<gene>
    <name evidence="5" type="ORF">HALOF300_03783</name>
</gene>
<dbReference type="GO" id="GO:0003677">
    <property type="term" value="F:DNA binding"/>
    <property type="evidence" value="ECO:0007669"/>
    <property type="project" value="UniProtKB-KW"/>
</dbReference>
<dbReference type="InterPro" id="IPR052067">
    <property type="entry name" value="Metal_resp_HTH_trans_reg"/>
</dbReference>
<dbReference type="EMBL" id="CACRYJ010000055">
    <property type="protein sequence ID" value="VZO39083.1"/>
    <property type="molecule type" value="Genomic_DNA"/>
</dbReference>
<dbReference type="Gene3D" id="1.10.10.10">
    <property type="entry name" value="Winged helix-like DNA-binding domain superfamily/Winged helix DNA-binding domain"/>
    <property type="match status" value="1"/>
</dbReference>
<sequence>MMAIERIGELVAAVTARFADEDPDEQAWMRDQCSPAAQRILAEIGVSALHLLDAIPADDGTGASVNIVGLSRATGMPKGTVSKTVQRLVTSGAVARHQIPDNRKEVHLRLTEPGEEIRRAHRSLHEEMGNGLAAFMGRYSAADLEVITRVLDDLLRLPREGLRFRPDLLA</sequence>
<dbReference type="AlphaFoldDB" id="A0A7M4DNQ2"/>
<reference evidence="5 6" key="1">
    <citation type="submission" date="2019-11" db="EMBL/GenBank/DDBJ databases">
        <authorList>
            <person name="Criscuolo A."/>
        </authorList>
    </citation>
    <scope>NUCLEOTIDE SEQUENCE [LARGE SCALE GENOMIC DNA]</scope>
    <source>
        <strain evidence="5">CIP111667</strain>
    </source>
</reference>
<evidence type="ECO:0000256" key="1">
    <source>
        <dbReference type="ARBA" id="ARBA00023015"/>
    </source>
</evidence>
<dbReference type="InterPro" id="IPR023187">
    <property type="entry name" value="Tscrpt_reg_MarR-type_CS"/>
</dbReference>
<dbReference type="InterPro" id="IPR036390">
    <property type="entry name" value="WH_DNA-bd_sf"/>
</dbReference>
<proteinExistence type="predicted"/>
<dbReference type="InterPro" id="IPR036388">
    <property type="entry name" value="WH-like_DNA-bd_sf"/>
</dbReference>